<dbReference type="Gene3D" id="3.10.180.10">
    <property type="entry name" value="2,3-Dihydroxybiphenyl 1,2-Dioxygenase, domain 1"/>
    <property type="match status" value="1"/>
</dbReference>
<dbReference type="KEGG" id="lmb:C9I47_2372"/>
<dbReference type="RefSeq" id="WP_111267107.1">
    <property type="nucleotide sequence ID" value="NZ_CP029843.1"/>
</dbReference>
<accession>A0A2U9TIY4</accession>
<feature type="domain" description="VOC" evidence="1">
    <location>
        <begin position="6"/>
        <end position="122"/>
    </location>
</feature>
<sequence length="141" mass="15010">MSPAFRFDHVNLHVGSDSPARRLFAEVMGLREGRRPPFPFPGQWLYGDAPAALLHLVQAPAAAGPAVRIGHVAFRSDEPADAVLARLDAAGLDYEVAVVPEDGDVQIFVPVPGGLVIELDTPADPARPAAAYLSRLARRAV</sequence>
<gene>
    <name evidence="2" type="ORF">C9I47_2372</name>
</gene>
<dbReference type="PROSITE" id="PS51819">
    <property type="entry name" value="VOC"/>
    <property type="match status" value="1"/>
</dbReference>
<dbReference type="InterPro" id="IPR037523">
    <property type="entry name" value="VOC_core"/>
</dbReference>
<organism evidence="2 3">
    <name type="scientific">Marilutibacter maris</name>
    <dbReference type="NCBI Taxonomy" id="1605891"/>
    <lineage>
        <taxon>Bacteria</taxon>
        <taxon>Pseudomonadati</taxon>
        <taxon>Pseudomonadota</taxon>
        <taxon>Gammaproteobacteria</taxon>
        <taxon>Lysobacterales</taxon>
        <taxon>Lysobacteraceae</taxon>
        <taxon>Marilutibacter</taxon>
    </lineage>
</organism>
<dbReference type="AlphaFoldDB" id="A0A2U9TIY4"/>
<dbReference type="Proteomes" id="UP000249447">
    <property type="component" value="Chromosome"/>
</dbReference>
<keyword evidence="3" id="KW-1185">Reference proteome</keyword>
<dbReference type="OrthoDB" id="9804944at2"/>
<evidence type="ECO:0000313" key="3">
    <source>
        <dbReference type="Proteomes" id="UP000249447"/>
    </source>
</evidence>
<dbReference type="SUPFAM" id="SSF54593">
    <property type="entry name" value="Glyoxalase/Bleomycin resistance protein/Dihydroxybiphenyl dioxygenase"/>
    <property type="match status" value="1"/>
</dbReference>
<protein>
    <recommendedName>
        <fullName evidence="1">VOC domain-containing protein</fullName>
    </recommendedName>
</protein>
<evidence type="ECO:0000259" key="1">
    <source>
        <dbReference type="PROSITE" id="PS51819"/>
    </source>
</evidence>
<dbReference type="InterPro" id="IPR029068">
    <property type="entry name" value="Glyas_Bleomycin-R_OHBP_Dase"/>
</dbReference>
<name>A0A2U9TIY4_9GAMM</name>
<evidence type="ECO:0000313" key="2">
    <source>
        <dbReference type="EMBL" id="AWV08050.1"/>
    </source>
</evidence>
<proteinExistence type="predicted"/>
<reference evidence="2 3" key="1">
    <citation type="submission" date="2018-05" db="EMBL/GenBank/DDBJ databases">
        <title>The complete genome of Lysobacter maris HZ9B, a marine bacterium antagonistic against terrestrial plant pathogens.</title>
        <authorList>
            <person name="Zhang X.-Q."/>
        </authorList>
    </citation>
    <scope>NUCLEOTIDE SEQUENCE [LARGE SCALE GENOMIC DNA]</scope>
    <source>
        <strain evidence="2 3">HZ9B</strain>
    </source>
</reference>
<dbReference type="EMBL" id="CP029843">
    <property type="protein sequence ID" value="AWV08050.1"/>
    <property type="molecule type" value="Genomic_DNA"/>
</dbReference>